<dbReference type="Gene3D" id="3.40.50.720">
    <property type="entry name" value="NAD(P)-binding Rossmann-like Domain"/>
    <property type="match status" value="1"/>
</dbReference>
<dbReference type="InterPro" id="IPR051783">
    <property type="entry name" value="NAD(P)-dependent_oxidoreduct"/>
</dbReference>
<feature type="domain" description="NAD-dependent epimerase/dehydratase" evidence="1">
    <location>
        <begin position="4"/>
        <end position="205"/>
    </location>
</feature>
<dbReference type="InterPro" id="IPR036291">
    <property type="entry name" value="NAD(P)-bd_dom_sf"/>
</dbReference>
<dbReference type="GO" id="GO:0005737">
    <property type="term" value="C:cytoplasm"/>
    <property type="evidence" value="ECO:0007669"/>
    <property type="project" value="TreeGrafter"/>
</dbReference>
<evidence type="ECO:0000313" key="3">
    <source>
        <dbReference type="Proteomes" id="UP000076998"/>
    </source>
</evidence>
<sequence length="330" mass="34963">MTRILILSGTGWLGSRIAQRWVDRGAEVTCLARGHRAAPAGAQLVVADRAAPDAYREVADRDWDEVVDVSSVPSYVRAAADALGGRAAHATYVSSVSVYAGAEEEGADETAEIVPAWQDGDEEDYARAKAAAERAADGLAARLAIVRPGLIVGPGDPTDRFGYWPARFAAAADGPVLLPQTEGRVQVIDVDDLADFIVAAGARAFEGVVNAVGEPHPFADFIALVQRLSGHMGQVQVAPGDWLERHGVSHWMGPRSLPLWLPDDMPGFATRSNAAYRAAGGRIRPLAETSARVLDDERARGVSRSRGSGLERAAELDLLRILTEGAATAS</sequence>
<dbReference type="PANTHER" id="PTHR48079">
    <property type="entry name" value="PROTEIN YEEZ"/>
    <property type="match status" value="1"/>
</dbReference>
<proteinExistence type="predicted"/>
<dbReference type="EMBL" id="LSTV01000003">
    <property type="protein sequence ID" value="OAH49982.1"/>
    <property type="molecule type" value="Genomic_DNA"/>
</dbReference>
<dbReference type="PANTHER" id="PTHR48079:SF6">
    <property type="entry name" value="NAD(P)-BINDING DOMAIN-CONTAINING PROTEIN-RELATED"/>
    <property type="match status" value="1"/>
</dbReference>
<dbReference type="OrthoDB" id="7941246at2"/>
<dbReference type="SUPFAM" id="SSF51735">
    <property type="entry name" value="NAD(P)-binding Rossmann-fold domains"/>
    <property type="match status" value="1"/>
</dbReference>
<evidence type="ECO:0000313" key="2">
    <source>
        <dbReference type="EMBL" id="OAH49982.1"/>
    </source>
</evidence>
<name>A0A177K9B8_9MICO</name>
<evidence type="ECO:0000259" key="1">
    <source>
        <dbReference type="Pfam" id="PF01370"/>
    </source>
</evidence>
<accession>A0A177K9B8</accession>
<dbReference type="Proteomes" id="UP000076998">
    <property type="component" value="Unassembled WGS sequence"/>
</dbReference>
<gene>
    <name evidence="2" type="ORF">AYL44_10445</name>
</gene>
<comment type="caution">
    <text evidence="2">The sequence shown here is derived from an EMBL/GenBank/DDBJ whole genome shotgun (WGS) entry which is preliminary data.</text>
</comment>
<protein>
    <submittedName>
        <fullName evidence="2">Reductase</fullName>
    </submittedName>
</protein>
<dbReference type="GO" id="GO:0004029">
    <property type="term" value="F:aldehyde dehydrogenase (NAD+) activity"/>
    <property type="evidence" value="ECO:0007669"/>
    <property type="project" value="TreeGrafter"/>
</dbReference>
<dbReference type="RefSeq" id="WP_064003223.1">
    <property type="nucleotide sequence ID" value="NZ_LSTV01000003.1"/>
</dbReference>
<organism evidence="2 3">
    <name type="scientific">Microbacterium oleivorans</name>
    <dbReference type="NCBI Taxonomy" id="273677"/>
    <lineage>
        <taxon>Bacteria</taxon>
        <taxon>Bacillati</taxon>
        <taxon>Actinomycetota</taxon>
        <taxon>Actinomycetes</taxon>
        <taxon>Micrococcales</taxon>
        <taxon>Microbacteriaceae</taxon>
        <taxon>Microbacterium</taxon>
    </lineage>
</organism>
<dbReference type="AlphaFoldDB" id="A0A177K9B8"/>
<reference evidence="2 3" key="1">
    <citation type="submission" date="2016-02" db="EMBL/GenBank/DDBJ databases">
        <authorList>
            <person name="Wen L."/>
            <person name="He K."/>
            <person name="Yang H."/>
        </authorList>
    </citation>
    <scope>NUCLEOTIDE SEQUENCE [LARGE SCALE GENOMIC DNA]</scope>
    <source>
        <strain evidence="2 3">CD11_3</strain>
    </source>
</reference>
<dbReference type="InterPro" id="IPR001509">
    <property type="entry name" value="Epimerase_deHydtase"/>
</dbReference>
<dbReference type="Pfam" id="PF01370">
    <property type="entry name" value="Epimerase"/>
    <property type="match status" value="1"/>
</dbReference>